<comment type="caution">
    <text evidence="5">The sequence shown here is derived from an EMBL/GenBank/DDBJ whole genome shotgun (WGS) entry which is preliminary data.</text>
</comment>
<dbReference type="PROSITE" id="PS50005">
    <property type="entry name" value="TPR"/>
    <property type="match status" value="4"/>
</dbReference>
<keyword evidence="4" id="KW-0812">Transmembrane</keyword>
<evidence type="ECO:0000313" key="6">
    <source>
        <dbReference type="Proteomes" id="UP000252107"/>
    </source>
</evidence>
<feature type="repeat" description="TPR" evidence="3">
    <location>
        <begin position="557"/>
        <end position="590"/>
    </location>
</feature>
<feature type="repeat" description="TPR" evidence="3">
    <location>
        <begin position="629"/>
        <end position="662"/>
    </location>
</feature>
<dbReference type="InterPro" id="IPR019734">
    <property type="entry name" value="TPR_rpt"/>
</dbReference>
<keyword evidence="4" id="KW-1133">Transmembrane helix</keyword>
<dbReference type="AlphaFoldDB" id="A0A367Q8K0"/>
<keyword evidence="1" id="KW-0677">Repeat</keyword>
<dbReference type="Gene3D" id="1.25.40.10">
    <property type="entry name" value="Tetratricopeptide repeat domain"/>
    <property type="match status" value="4"/>
</dbReference>
<dbReference type="Proteomes" id="UP000252107">
    <property type="component" value="Unassembled WGS sequence"/>
</dbReference>
<dbReference type="SUPFAM" id="SSF48452">
    <property type="entry name" value="TPR-like"/>
    <property type="match status" value="2"/>
</dbReference>
<organism evidence="5 6">
    <name type="scientific">Nostoc minutum NIES-26</name>
    <dbReference type="NCBI Taxonomy" id="1844469"/>
    <lineage>
        <taxon>Bacteria</taxon>
        <taxon>Bacillati</taxon>
        <taxon>Cyanobacteriota</taxon>
        <taxon>Cyanophyceae</taxon>
        <taxon>Nostocales</taxon>
        <taxon>Nostocaceae</taxon>
        <taxon>Nostoc</taxon>
    </lineage>
</organism>
<evidence type="ECO:0000256" key="1">
    <source>
        <dbReference type="ARBA" id="ARBA00022737"/>
    </source>
</evidence>
<dbReference type="InterPro" id="IPR037257">
    <property type="entry name" value="T2SS_E_N_sf"/>
</dbReference>
<accession>A0A367Q8K0</accession>
<gene>
    <name evidence="5" type="ORF">A6770_05525</name>
</gene>
<feature type="repeat" description="TPR" evidence="3">
    <location>
        <begin position="408"/>
        <end position="441"/>
    </location>
</feature>
<dbReference type="PANTHER" id="PTHR44943:SF4">
    <property type="entry name" value="TPR REPEAT-CONTAINING PROTEIN MJ0798"/>
    <property type="match status" value="1"/>
</dbReference>
<sequence length="678" mass="77183">MKPLGKVLQQADLISSEQVEIALKEQTQFAGLRLGEILASHGWLKQETADFFSQQWPVVLEQKPKQPLGKYLEEAGLLNEQQIRTILAEQPKKNLRFGELAVLKGWLKPTTIKFFLEHLAPASQSQHHLWQQAEAPMYESLAQAKQLHMGMVVPQQSNLKTSNPIKQSVLDPKLLEQELARLRLFSHSTIELFQLDEKASCPEVLLAEVLFWTDGQPVLTHKLCQLLAESDAFVAAGAEAATVQQLLQTRLINNWETQVAAEHLQGMRESIIHNQQCDPLLLLELYEEIWQQGEVPTDNSPEQSELLRLGLVMQQKDKLKLGNRIYQSVFDRNWVKQELDKILHPSLVETAIYNPIPSVNTLSTSNTIAAPKLKLSKRFWVLIAIAGLMICGSGLIVLGFSVFKWLQIEIIFQRGNALLYQGEYQQAIAKYNNILKIDSNYYQSWTNRGYALARLKDYNQMLESCTTATIINPEAVYAWNCRGEALYNLKQYNEALVAFDKAITLNSEDPVFWINKTEALLALKQTDTALTAVHQAIELLKKVWEFERNDSNAKELAIAFGYQAKVLLQKQDYEASLQAYEQSLRYNPNYFVALRGKGIALQGLKRDDRAIAQFYSLLDRPQLTNNQKAEAWYYLGLSLCEFRQPEKAIAAFDRALKLKPDYQAAEKAKQACPQQFGE</sequence>
<dbReference type="SMART" id="SM00028">
    <property type="entry name" value="TPR"/>
    <property type="match status" value="6"/>
</dbReference>
<evidence type="ECO:0000313" key="5">
    <source>
        <dbReference type="EMBL" id="RCJ19603.1"/>
    </source>
</evidence>
<evidence type="ECO:0000256" key="2">
    <source>
        <dbReference type="ARBA" id="ARBA00022803"/>
    </source>
</evidence>
<proteinExistence type="predicted"/>
<keyword evidence="6" id="KW-1185">Reference proteome</keyword>
<protein>
    <submittedName>
        <fullName evidence="5">Uncharacterized protein</fullName>
    </submittedName>
</protein>
<keyword evidence="2 3" id="KW-0802">TPR repeat</keyword>
<name>A0A367Q8K0_9NOSO</name>
<dbReference type="PANTHER" id="PTHR44943">
    <property type="entry name" value="CELLULOSE SYNTHASE OPERON PROTEIN C"/>
    <property type="match status" value="1"/>
</dbReference>
<dbReference type="InterPro" id="IPR013105">
    <property type="entry name" value="TPR_2"/>
</dbReference>
<dbReference type="InterPro" id="IPR051685">
    <property type="entry name" value="Ycf3/AcsC/BcsC/TPR_MFPF"/>
</dbReference>
<dbReference type="PROSITE" id="PS50293">
    <property type="entry name" value="TPR_REGION"/>
    <property type="match status" value="1"/>
</dbReference>
<feature type="repeat" description="TPR" evidence="3">
    <location>
        <begin position="476"/>
        <end position="509"/>
    </location>
</feature>
<dbReference type="Pfam" id="PF00515">
    <property type="entry name" value="TPR_1"/>
    <property type="match status" value="2"/>
</dbReference>
<evidence type="ECO:0000256" key="4">
    <source>
        <dbReference type="SAM" id="Phobius"/>
    </source>
</evidence>
<reference evidence="5" key="1">
    <citation type="submission" date="2016-04" db="EMBL/GenBank/DDBJ databases">
        <authorList>
            <person name="Tabuchi Yagui T.R."/>
        </authorList>
    </citation>
    <scope>NUCLEOTIDE SEQUENCE [LARGE SCALE GENOMIC DNA]</scope>
    <source>
        <strain evidence="5">NIES-26</strain>
    </source>
</reference>
<dbReference type="EMBL" id="LXQD01000339">
    <property type="protein sequence ID" value="RCJ19603.1"/>
    <property type="molecule type" value="Genomic_DNA"/>
</dbReference>
<dbReference type="Pfam" id="PF07719">
    <property type="entry name" value="TPR_2"/>
    <property type="match status" value="1"/>
</dbReference>
<keyword evidence="4" id="KW-0472">Membrane</keyword>
<dbReference type="SUPFAM" id="SSF160246">
    <property type="entry name" value="EspE N-terminal domain-like"/>
    <property type="match status" value="2"/>
</dbReference>
<evidence type="ECO:0000256" key="3">
    <source>
        <dbReference type="PROSITE-ProRule" id="PRU00339"/>
    </source>
</evidence>
<feature type="transmembrane region" description="Helical" evidence="4">
    <location>
        <begin position="379"/>
        <end position="406"/>
    </location>
</feature>
<dbReference type="Pfam" id="PF13432">
    <property type="entry name" value="TPR_16"/>
    <property type="match status" value="1"/>
</dbReference>
<dbReference type="InterPro" id="IPR011990">
    <property type="entry name" value="TPR-like_helical_dom_sf"/>
</dbReference>